<feature type="compositionally biased region" description="Acidic residues" evidence="1">
    <location>
        <begin position="194"/>
        <end position="205"/>
    </location>
</feature>
<name>A0ABR3FAA2_9AGAR</name>
<feature type="compositionally biased region" description="Polar residues" evidence="1">
    <location>
        <begin position="426"/>
        <end position="446"/>
    </location>
</feature>
<keyword evidence="4" id="KW-1185">Reference proteome</keyword>
<dbReference type="EMBL" id="JBAHYK010000687">
    <property type="protein sequence ID" value="KAL0572000.1"/>
    <property type="molecule type" value="Genomic_DNA"/>
</dbReference>
<gene>
    <name evidence="3" type="ORF">V5O48_009966</name>
</gene>
<dbReference type="Proteomes" id="UP001465976">
    <property type="component" value="Unassembled WGS sequence"/>
</dbReference>
<evidence type="ECO:0000256" key="1">
    <source>
        <dbReference type="SAM" id="MobiDB-lite"/>
    </source>
</evidence>
<comment type="caution">
    <text evidence="3">The sequence shown here is derived from an EMBL/GenBank/DDBJ whole genome shotgun (WGS) entry which is preliminary data.</text>
</comment>
<feature type="compositionally biased region" description="Polar residues" evidence="1">
    <location>
        <begin position="390"/>
        <end position="407"/>
    </location>
</feature>
<feature type="region of interest" description="Disordered" evidence="1">
    <location>
        <begin position="962"/>
        <end position="985"/>
    </location>
</feature>
<organism evidence="3 4">
    <name type="scientific">Marasmius crinis-equi</name>
    <dbReference type="NCBI Taxonomy" id="585013"/>
    <lineage>
        <taxon>Eukaryota</taxon>
        <taxon>Fungi</taxon>
        <taxon>Dikarya</taxon>
        <taxon>Basidiomycota</taxon>
        <taxon>Agaricomycotina</taxon>
        <taxon>Agaricomycetes</taxon>
        <taxon>Agaricomycetidae</taxon>
        <taxon>Agaricales</taxon>
        <taxon>Marasmiineae</taxon>
        <taxon>Marasmiaceae</taxon>
        <taxon>Marasmius</taxon>
    </lineage>
</organism>
<feature type="region of interest" description="Disordered" evidence="1">
    <location>
        <begin position="352"/>
        <end position="446"/>
    </location>
</feature>
<feature type="region of interest" description="Disordered" evidence="1">
    <location>
        <begin position="1280"/>
        <end position="1323"/>
    </location>
</feature>
<feature type="compositionally biased region" description="Basic and acidic residues" evidence="1">
    <location>
        <begin position="367"/>
        <end position="386"/>
    </location>
</feature>
<evidence type="ECO:0000313" key="4">
    <source>
        <dbReference type="Proteomes" id="UP001465976"/>
    </source>
</evidence>
<dbReference type="Pfam" id="PF18758">
    <property type="entry name" value="KDZ"/>
    <property type="match status" value="1"/>
</dbReference>
<sequence length="1508" mass="169398">MPRANQLPTYTEVLTGSKLKRHTINNDNLRIILRNGRVSCGLPATPPLPAGLRGRLQSTEMFIGATSVYHPDDCRYGDLGKITFISESNGARFRTFHCDDGLPSWFLDDNQDILTCLERRREIESSEPSRKRASRSANGPAAAGTSKAAKMSSSTVTRKASTSATTPATPARVSAMLTNRPILDIDRDHPSIPDSEDEDELEEDKDEDVIVLSDNEPNSDDVIPGSDVTMVNDDDEDIHADEAPKGKGKLRADDATVDRRTAPENEVAFMAVVFVWYRDHTAPKRINLPILKNEGGFINIGVIKAELGELGIEMPDSAVERYVEMEKRCRWARIDWGTPFHVWRGEPIGLKSSMGKQRRGHQLAQLDIHDAVRPDEPTAKRQRIEPPPRSTLSSATRQTHPQPSSSPALAEHPLSCEFTFVAPDPSQETPETNEQSTPPNPKPSQTTKLLTDFLEIENMLATELILHEYDPLVNTPCPCGADRFRVAQCAGCPDFEICCTECWILRHRQMPWHWARVWNGDIFIDSDISTLRAGGYAVQMGHHGESCPSLRSPKPIKFTLVDSNGVHGTLISYCACTGISKPAQLMRSRIFPGSSKEPETGFTFTVLKEYDIHSLQSKTAAYDFFISLRRLTDNVHTHLVNKPTTGPVPGVYGGGEGLALPEGSSTCGWKDFPAHMRHLLTVYTTLNGNMRAIQFLKNNDPLDFTLYSGTSFYPEKWAYDAFLKEARKHKADEPIPDCNHVKVIQRQQQQGSEGVVSVKVAGVVNHQCEHVFVMASTDIPGHENQATVDGAFAHGYRMHGYIGETAFDDGYDRLPHKVSYDAMCILTPNINKRHAILEYLHIPGLAHVVRSAERQVAYAHCRGHVEGCGKIYDPFCHFCNGRFTGETAEMYWPEMNQISGYTSQMNDGHRQDTIIGHHNDSNHKKTINQAHTLSEQILLSRAMFQENRDNLKQLSEIHSDKVAEWSKRDRNPQPEHPNQPSKEWISPYYRRASNIPSPTALFAAWAEDRRNSAAYIPAVSASDTDVEAYWRIAWEVQGLQAKINTLKAVHKHVAGDDGDEELQREREKLEQRLLAFRRHQGIVSPCLPPLDSGCRGEVEDLELRLPSDLTKAERIKYGLTALAQQEGLLLEAQINILIGEIKSICQHLFAILHYKNKNVSTHSLRTRAGKTIASIAASRDEVIAAYNRCRSALVRLEFLSEDDANYPQLTPTDTYKKSVDHKRRIGDSRRADGQLWVLGGASKRLAEIEIGADLGVGVGGDPDNVYLRTRTRLTQRKISLRSVVRKSPTTRNSKKKRKPRKGIDPAEPETPTNGQEAREAKVDKKFSNKSDGVLWTMGKKSITDEKALRAWEEEGLAIAWFRAEAEMYRWLEDFEMKHAQLHRVIRSFCYRAHAWREVSKVDGPLQSEDFAFDTDFQTAQREKLALAAWARRQAAINEDLGDLAMAHLKEVGHPEFIDVECDIVARVTDFRNTQLEWMKDLNVERADLLFGAEKAGMYAKPYDPVVHT</sequence>
<evidence type="ECO:0000259" key="2">
    <source>
        <dbReference type="Pfam" id="PF18803"/>
    </source>
</evidence>
<evidence type="ECO:0000313" key="3">
    <source>
        <dbReference type="EMBL" id="KAL0572000.1"/>
    </source>
</evidence>
<feature type="region of interest" description="Disordered" evidence="1">
    <location>
        <begin position="122"/>
        <end position="205"/>
    </location>
</feature>
<feature type="compositionally biased region" description="Basic and acidic residues" evidence="1">
    <location>
        <begin position="962"/>
        <end position="973"/>
    </location>
</feature>
<feature type="region of interest" description="Disordered" evidence="1">
    <location>
        <begin position="214"/>
        <end position="233"/>
    </location>
</feature>
<feature type="domain" description="CxC2-like cysteine cluster KDZ transposase-associated" evidence="2">
    <location>
        <begin position="531"/>
        <end position="635"/>
    </location>
</feature>
<dbReference type="InterPro" id="IPR041457">
    <property type="entry name" value="CxC2_KDZ-assoc"/>
</dbReference>
<proteinExistence type="predicted"/>
<dbReference type="Pfam" id="PF18803">
    <property type="entry name" value="CxC2"/>
    <property type="match status" value="1"/>
</dbReference>
<accession>A0ABR3FAA2</accession>
<dbReference type="InterPro" id="IPR040521">
    <property type="entry name" value="KDZ"/>
</dbReference>
<reference evidence="3 4" key="1">
    <citation type="submission" date="2024-02" db="EMBL/GenBank/DDBJ databases">
        <title>A draft genome for the cacao thread blight pathogen Marasmius crinis-equi.</title>
        <authorList>
            <person name="Cohen S.P."/>
            <person name="Baruah I.K."/>
            <person name="Amoako-Attah I."/>
            <person name="Bukari Y."/>
            <person name="Meinhardt L.W."/>
            <person name="Bailey B.A."/>
        </authorList>
    </citation>
    <scope>NUCLEOTIDE SEQUENCE [LARGE SCALE GENOMIC DNA]</scope>
    <source>
        <strain evidence="3 4">GH-76</strain>
    </source>
</reference>
<protein>
    <recommendedName>
        <fullName evidence="2">CxC2-like cysteine cluster KDZ transposase-associated domain-containing protein</fullName>
    </recommendedName>
</protein>
<feature type="compositionally biased region" description="Low complexity" evidence="1">
    <location>
        <begin position="160"/>
        <end position="171"/>
    </location>
</feature>